<evidence type="ECO:0000313" key="3">
    <source>
        <dbReference type="Proteomes" id="UP000037179"/>
    </source>
</evidence>
<evidence type="ECO:0000313" key="2">
    <source>
        <dbReference type="EMBL" id="GAP26798.1"/>
    </source>
</evidence>
<evidence type="ECO:0008006" key="5">
    <source>
        <dbReference type="Google" id="ProtNLM"/>
    </source>
</evidence>
<keyword evidence="3" id="KW-1185">Reference proteome</keyword>
<proteinExistence type="predicted"/>
<evidence type="ECO:0000313" key="4">
    <source>
        <dbReference type="Proteomes" id="UP000180166"/>
    </source>
</evidence>
<dbReference type="OrthoDB" id="4554341at2"/>
<reference evidence="1 4" key="3">
    <citation type="submission" date="2016-10" db="EMBL/GenBank/DDBJ databases">
        <title>Genome sequence of Nocardia seriolae strain EM150506, isolated from Anguila japonica.</title>
        <authorList>
            <person name="Han H.-J."/>
        </authorList>
    </citation>
    <scope>NUCLEOTIDE SEQUENCE [LARGE SCALE GENOMIC DNA]</scope>
    <source>
        <strain evidence="1 4">EM150506</strain>
    </source>
</reference>
<gene>
    <name evidence="1" type="ORF">NS506_01264</name>
    <name evidence="2" type="ORF">NSK11_contig00010-0049</name>
</gene>
<dbReference type="Proteomes" id="UP000037179">
    <property type="component" value="Unassembled WGS sequence"/>
</dbReference>
<protein>
    <recommendedName>
        <fullName evidence="5">Ferredoxin</fullName>
    </recommendedName>
</protein>
<reference evidence="3" key="1">
    <citation type="submission" date="2015-07" db="EMBL/GenBank/DDBJ databases">
        <title>Nocardia seriolae U-1 whole genome shotgun sequence.</title>
        <authorList>
            <person name="Imajoh M."/>
            <person name="Fukumoto Y."/>
            <person name="Sukeda M."/>
            <person name="Yamane J."/>
            <person name="Yamasaki K."/>
            <person name="Shimizu M."/>
            <person name="Ohnishi K."/>
            <person name="Oshima S."/>
        </authorList>
    </citation>
    <scope>NUCLEOTIDE SEQUENCE [LARGE SCALE GENOMIC DNA]</scope>
    <source>
        <strain evidence="3">U-1</strain>
    </source>
</reference>
<reference evidence="2 3" key="2">
    <citation type="journal article" date="2016" name="Genome Announc.">
        <title>Draft Genome Sequence of Erythromycin- and Oxytetracycline-Sensitive Nocardia seriolae Strain U-1 (NBRC 110359).</title>
        <authorList>
            <person name="Imajoh M."/>
            <person name="Sukeda M."/>
            <person name="Shimizu M."/>
            <person name="Yamane J."/>
            <person name="Ohnishi K."/>
            <person name="Oshima S."/>
        </authorList>
    </citation>
    <scope>NUCLEOTIDE SEQUENCE [LARGE SCALE GENOMIC DNA]</scope>
    <source>
        <strain evidence="2 3">U-1</strain>
    </source>
</reference>
<dbReference type="RefSeq" id="WP_033085618.1">
    <property type="nucleotide sequence ID" value="NZ_AP017900.1"/>
</dbReference>
<organism evidence="2 3">
    <name type="scientific">Nocardia seriolae</name>
    <dbReference type="NCBI Taxonomy" id="37332"/>
    <lineage>
        <taxon>Bacteria</taxon>
        <taxon>Bacillati</taxon>
        <taxon>Actinomycetota</taxon>
        <taxon>Actinomycetes</taxon>
        <taxon>Mycobacteriales</taxon>
        <taxon>Nocardiaceae</taxon>
        <taxon>Nocardia</taxon>
    </lineage>
</organism>
<dbReference type="EMBL" id="CP017839">
    <property type="protein sequence ID" value="APA95337.1"/>
    <property type="molecule type" value="Genomic_DNA"/>
</dbReference>
<dbReference type="Proteomes" id="UP000180166">
    <property type="component" value="Chromosome"/>
</dbReference>
<dbReference type="GeneID" id="93370846"/>
<dbReference type="KEGG" id="nsr:NS506_01264"/>
<dbReference type="AlphaFoldDB" id="A0A0B8N051"/>
<dbReference type="EMBL" id="BBYQ01000010">
    <property type="protein sequence ID" value="GAP26798.1"/>
    <property type="molecule type" value="Genomic_DNA"/>
</dbReference>
<name>A0A0B8N051_9NOCA</name>
<evidence type="ECO:0000313" key="1">
    <source>
        <dbReference type="EMBL" id="APA95337.1"/>
    </source>
</evidence>
<sequence>MTSWAKAPDFADRPEQREQVRAQTVLDKEHYMESGMTPIACQTCGVEVLVRKHSSNQRTTQWRSNPADSCPVFQKLAQNGPAFGKPDSCPNLEKTIDHAVAEGLLEVDQ</sequence>
<accession>A0A0B8N051</accession>